<name>A0A7G6U4M1_9BRAD</name>
<organism evidence="1 2">
    <name type="scientific">Tardiphaga robiniae</name>
    <dbReference type="NCBI Taxonomy" id="943830"/>
    <lineage>
        <taxon>Bacteria</taxon>
        <taxon>Pseudomonadati</taxon>
        <taxon>Pseudomonadota</taxon>
        <taxon>Alphaproteobacteria</taxon>
        <taxon>Hyphomicrobiales</taxon>
        <taxon>Nitrobacteraceae</taxon>
        <taxon>Tardiphaga</taxon>
    </lineage>
</organism>
<protein>
    <submittedName>
        <fullName evidence="1">Uncharacterized protein</fullName>
    </submittedName>
</protein>
<evidence type="ECO:0000313" key="2">
    <source>
        <dbReference type="Proteomes" id="UP000515291"/>
    </source>
</evidence>
<reference evidence="2" key="1">
    <citation type="journal article" date="2020" name="Mol. Plant Microbe">
        <title>Rhizobial microsymbionts of the narrowly endemic Oxytropis species growing in Kamchatka are characterized by significant genetic diversity and possess a set of genes that are associated with T3SS and T6SS secretion systems and can affect the development of symbiosis.</title>
        <authorList>
            <person name="Safronova V."/>
            <person name="Guro P."/>
            <person name="Sazanova A."/>
            <person name="Kuznetsova I."/>
            <person name="Belimov A."/>
            <person name="Yakubov V."/>
            <person name="Chirak E."/>
            <person name="Afonin A."/>
            <person name="Gogolev Y."/>
            <person name="Andronov E."/>
            <person name="Tikhonovich I."/>
        </authorList>
    </citation>
    <scope>NUCLEOTIDE SEQUENCE [LARGE SCALE GENOMIC DNA]</scope>
    <source>
        <strain evidence="2">581</strain>
    </source>
</reference>
<dbReference type="EMBL" id="CP050292">
    <property type="protein sequence ID" value="QND73953.1"/>
    <property type="molecule type" value="Genomic_DNA"/>
</dbReference>
<gene>
    <name evidence="1" type="ORF">HB776_24225</name>
</gene>
<accession>A0A7G6U4M1</accession>
<proteinExistence type="predicted"/>
<sequence length="60" mass="6786">MRFSTEMLLLAATCSGPPDWSSVHQHAALAVHDWQAKAAGGELRQMEFEQMRQSLTQRNE</sequence>
<dbReference type="KEGG" id="trb:HB776_24225"/>
<dbReference type="Proteomes" id="UP000515291">
    <property type="component" value="Chromosome"/>
</dbReference>
<evidence type="ECO:0000313" key="1">
    <source>
        <dbReference type="EMBL" id="QND73953.1"/>
    </source>
</evidence>
<dbReference type="AlphaFoldDB" id="A0A7G6U4M1"/>
<dbReference type="RefSeq" id="WP_184512517.1">
    <property type="nucleotide sequence ID" value="NZ_CP050292.1"/>
</dbReference>